<accession>A0ACB7TNT0</accession>
<dbReference type="EMBL" id="CM023481">
    <property type="protein sequence ID" value="KAH6947804.1"/>
    <property type="molecule type" value="Genomic_DNA"/>
</dbReference>
<dbReference type="Proteomes" id="UP000821845">
    <property type="component" value="Chromosome 1"/>
</dbReference>
<comment type="caution">
    <text evidence="1">The sequence shown here is derived from an EMBL/GenBank/DDBJ whole genome shotgun (WGS) entry which is preliminary data.</text>
</comment>
<name>A0ACB7TNT0_HYAAI</name>
<evidence type="ECO:0000313" key="1">
    <source>
        <dbReference type="EMBL" id="KAH6947804.1"/>
    </source>
</evidence>
<gene>
    <name evidence="1" type="ORF">HPB50_021444</name>
</gene>
<sequence length="166" mass="18902">MRPPDRRRYKTPHPTITVYANSIAVPVVSHLRVLRLILQSNRHNTHAIDKLSLSVQQTARMLAHVRAQRAGMREHDLLRFVDAFIVSRLTYGRPYIRLLNAERDRIDALIRRAYAADLGLPPNASTYRLLRLGVHNTLDELIKAHRSAQVLLHAGFRSRPGLALVG</sequence>
<protein>
    <submittedName>
        <fullName evidence="1">Uncharacterized protein</fullName>
    </submittedName>
</protein>
<keyword evidence="2" id="KW-1185">Reference proteome</keyword>
<evidence type="ECO:0000313" key="2">
    <source>
        <dbReference type="Proteomes" id="UP000821845"/>
    </source>
</evidence>
<reference evidence="1" key="1">
    <citation type="submission" date="2020-05" db="EMBL/GenBank/DDBJ databases">
        <title>Large-scale comparative analyses of tick genomes elucidate their genetic diversity and vector capacities.</title>
        <authorList>
            <person name="Jia N."/>
            <person name="Wang J."/>
            <person name="Shi W."/>
            <person name="Du L."/>
            <person name="Sun Y."/>
            <person name="Zhan W."/>
            <person name="Jiang J."/>
            <person name="Wang Q."/>
            <person name="Zhang B."/>
            <person name="Ji P."/>
            <person name="Sakyi L.B."/>
            <person name="Cui X."/>
            <person name="Yuan T."/>
            <person name="Jiang B."/>
            <person name="Yang W."/>
            <person name="Lam T.T.-Y."/>
            <person name="Chang Q."/>
            <person name="Ding S."/>
            <person name="Wang X."/>
            <person name="Zhu J."/>
            <person name="Ruan X."/>
            <person name="Zhao L."/>
            <person name="Wei J."/>
            <person name="Que T."/>
            <person name="Du C."/>
            <person name="Cheng J."/>
            <person name="Dai P."/>
            <person name="Han X."/>
            <person name="Huang E."/>
            <person name="Gao Y."/>
            <person name="Liu J."/>
            <person name="Shao H."/>
            <person name="Ye R."/>
            <person name="Li L."/>
            <person name="Wei W."/>
            <person name="Wang X."/>
            <person name="Wang C."/>
            <person name="Yang T."/>
            <person name="Huo Q."/>
            <person name="Li W."/>
            <person name="Guo W."/>
            <person name="Chen H."/>
            <person name="Zhou L."/>
            <person name="Ni X."/>
            <person name="Tian J."/>
            <person name="Zhou Y."/>
            <person name="Sheng Y."/>
            <person name="Liu T."/>
            <person name="Pan Y."/>
            <person name="Xia L."/>
            <person name="Li J."/>
            <person name="Zhao F."/>
            <person name="Cao W."/>
        </authorList>
    </citation>
    <scope>NUCLEOTIDE SEQUENCE</scope>
    <source>
        <strain evidence="1">Hyas-2018</strain>
    </source>
</reference>
<organism evidence="1 2">
    <name type="scientific">Hyalomma asiaticum</name>
    <name type="common">Tick</name>
    <dbReference type="NCBI Taxonomy" id="266040"/>
    <lineage>
        <taxon>Eukaryota</taxon>
        <taxon>Metazoa</taxon>
        <taxon>Ecdysozoa</taxon>
        <taxon>Arthropoda</taxon>
        <taxon>Chelicerata</taxon>
        <taxon>Arachnida</taxon>
        <taxon>Acari</taxon>
        <taxon>Parasitiformes</taxon>
        <taxon>Ixodida</taxon>
        <taxon>Ixodoidea</taxon>
        <taxon>Ixodidae</taxon>
        <taxon>Hyalomminae</taxon>
        <taxon>Hyalomma</taxon>
    </lineage>
</organism>
<proteinExistence type="predicted"/>